<evidence type="ECO:0000259" key="1">
    <source>
        <dbReference type="Pfam" id="PF01471"/>
    </source>
</evidence>
<sequence length="202" mass="22365">MTVKQIQALLVYLGYDPGEVDGWNGANTTAAVLAFQKQEGLEQDGKPGPATQKALLAAVAAGRMYTPATEEKPSSGQPPDWWSEIKYFGREEFRCKCDGKFCDGFPAEPAEKLLRLLDRAREEFGTPGDVISGVRCEIHNRNVGGVATSRHKKGWAADILFRGKTPAEMEAWFKRQPETAYCYQIRDRNGNLCGDVHVDVIV</sequence>
<dbReference type="InterPro" id="IPR002477">
    <property type="entry name" value="Peptidoglycan-bd-like"/>
</dbReference>
<dbReference type="Gene3D" id="3.30.1380.10">
    <property type="match status" value="1"/>
</dbReference>
<dbReference type="InterPro" id="IPR036365">
    <property type="entry name" value="PGBD-like_sf"/>
</dbReference>
<organism evidence="3">
    <name type="scientific">Siphoviridae sp. ctqED62</name>
    <dbReference type="NCBI Taxonomy" id="2826468"/>
    <lineage>
        <taxon>Viruses</taxon>
        <taxon>Duplodnaviria</taxon>
        <taxon>Heunggongvirae</taxon>
        <taxon>Uroviricota</taxon>
        <taxon>Caudoviricetes</taxon>
    </lineage>
</organism>
<proteinExistence type="predicted"/>
<evidence type="ECO:0000313" key="3">
    <source>
        <dbReference type="EMBL" id="DAD84700.1"/>
    </source>
</evidence>
<reference evidence="3" key="1">
    <citation type="journal article" date="2021" name="Proc. Natl. Acad. Sci. U.S.A.">
        <title>A Catalog of Tens of Thousands of Viruses from Human Metagenomes Reveals Hidden Associations with Chronic Diseases.</title>
        <authorList>
            <person name="Tisza M.J."/>
            <person name="Buck C.B."/>
        </authorList>
    </citation>
    <scope>NUCLEOTIDE SEQUENCE</scope>
    <source>
        <strain evidence="3">CtqED62</strain>
    </source>
</reference>
<dbReference type="SUPFAM" id="SSF55166">
    <property type="entry name" value="Hedgehog/DD-peptidase"/>
    <property type="match status" value="1"/>
</dbReference>
<name>A0A8S5MR52_9CAUD</name>
<feature type="domain" description="Peptidoglycan binding-like" evidence="1">
    <location>
        <begin position="3"/>
        <end position="55"/>
    </location>
</feature>
<evidence type="ECO:0000259" key="2">
    <source>
        <dbReference type="Pfam" id="PF08291"/>
    </source>
</evidence>
<dbReference type="InterPro" id="IPR009045">
    <property type="entry name" value="Zn_M74/Hedgehog-like"/>
</dbReference>
<feature type="domain" description="Peptidase M15A C-terminal" evidence="2">
    <location>
        <begin position="87"/>
        <end position="183"/>
    </location>
</feature>
<dbReference type="Gene3D" id="1.10.101.10">
    <property type="entry name" value="PGBD-like superfamily/PGBD"/>
    <property type="match status" value="1"/>
</dbReference>
<dbReference type="EMBL" id="BK014965">
    <property type="protein sequence ID" value="DAD84700.1"/>
    <property type="molecule type" value="Genomic_DNA"/>
</dbReference>
<protein>
    <submittedName>
        <fullName evidence="3">Peptidase</fullName>
    </submittedName>
</protein>
<accession>A0A8S5MR52</accession>
<dbReference type="Pfam" id="PF08291">
    <property type="entry name" value="Peptidase_M15_3"/>
    <property type="match status" value="1"/>
</dbReference>
<dbReference type="SUPFAM" id="SSF47090">
    <property type="entry name" value="PGBD-like"/>
    <property type="match status" value="1"/>
</dbReference>
<dbReference type="InterPro" id="IPR036366">
    <property type="entry name" value="PGBDSf"/>
</dbReference>
<dbReference type="Pfam" id="PF01471">
    <property type="entry name" value="PG_binding_1"/>
    <property type="match status" value="1"/>
</dbReference>
<dbReference type="InterPro" id="IPR013230">
    <property type="entry name" value="Peptidase_M15A_C"/>
</dbReference>